<sequence>MPEKAEPVTRNDRPTDRAGLLAGRYRLGRILGSGGAGIVREGEDTLLRRPVAIKHVRLPPVASDEELAIARERVLREARVAARLRHPGLVAVYDVIESEGSPWIVMELVEGRSLAEVIREEGRLAPAVVARMGVSLAYALEAAHRSGVVHRDVKPGNVLVTPEGQPRLTDFGIAVSEGDPALTSTGIVVGSPAYIPPERARGSRVAAPGDVWGLGATLFTAVEGESPYAGEGALATLAAIVEDRRRPFRYAGPLGPVLAELLNPDPRRRPSLSQARVLLRRIADAEPGPARGLDGHEPERVDQEERERERDDDRSRNRSRSHKRDLAGADRRDADRGDAGHADVDSRSHPAAFAGAAQAQDADVPAAEGRVEPLLAATVVEAGAGAVPVRTGRRSSAGGRGRGPSDLADPFGRSGSPDGSGRRWSRRVTVLVLVLVALLAIGGTSLGLVLTSGSGDTDGGTTARPSATAAPTPGATAGSGGGEAAPTPAASGSAPPATTPAPAGDAVPELDEIGAVIPSSTEPVPAPAGLATHRGAAGWSVAVPGGWQYSRRSPTRELFAAPGGFPELLVETQAAAGPSAIGAWQQQEPSVRRSTAGYQLVSIRPADGGAGTTAAIWEFTSTSNGRTVHTVDYAVVRNGHGYALRWRIPAEQWDPNSEVLRQIIASFRPGP</sequence>
<keyword evidence="5 10" id="KW-0418">Kinase</keyword>
<keyword evidence="8" id="KW-0812">Transmembrane</keyword>
<dbReference type="InterPro" id="IPR000719">
    <property type="entry name" value="Prot_kinase_dom"/>
</dbReference>
<feature type="compositionally biased region" description="Basic and acidic residues" evidence="7">
    <location>
        <begin position="293"/>
        <end position="316"/>
    </location>
</feature>
<evidence type="ECO:0000256" key="2">
    <source>
        <dbReference type="ARBA" id="ARBA00022527"/>
    </source>
</evidence>
<gene>
    <name evidence="10" type="ORF">CC117_22895</name>
</gene>
<evidence type="ECO:0000313" key="10">
    <source>
        <dbReference type="EMBL" id="OHV33510.1"/>
    </source>
</evidence>
<keyword evidence="6" id="KW-0067">ATP-binding</keyword>
<evidence type="ECO:0000256" key="7">
    <source>
        <dbReference type="SAM" id="MobiDB-lite"/>
    </source>
</evidence>
<feature type="region of interest" description="Disordered" evidence="7">
    <location>
        <begin position="388"/>
        <end position="423"/>
    </location>
</feature>
<dbReference type="Gene3D" id="3.30.200.20">
    <property type="entry name" value="Phosphorylase Kinase, domain 1"/>
    <property type="match status" value="1"/>
</dbReference>
<evidence type="ECO:0000256" key="5">
    <source>
        <dbReference type="ARBA" id="ARBA00022777"/>
    </source>
</evidence>
<dbReference type="PANTHER" id="PTHR43289">
    <property type="entry name" value="MITOGEN-ACTIVATED PROTEIN KINASE KINASE KINASE 20-RELATED"/>
    <property type="match status" value="1"/>
</dbReference>
<feature type="compositionally biased region" description="Low complexity" evidence="7">
    <location>
        <begin position="484"/>
        <end position="504"/>
    </location>
</feature>
<evidence type="ECO:0000313" key="11">
    <source>
        <dbReference type="Proteomes" id="UP000179627"/>
    </source>
</evidence>
<proteinExistence type="predicted"/>
<dbReference type="SUPFAM" id="SSF56112">
    <property type="entry name" value="Protein kinase-like (PK-like)"/>
    <property type="match status" value="1"/>
</dbReference>
<keyword evidence="11" id="KW-1185">Reference proteome</keyword>
<evidence type="ECO:0000256" key="3">
    <source>
        <dbReference type="ARBA" id="ARBA00022679"/>
    </source>
</evidence>
<dbReference type="AlphaFoldDB" id="A0A1S1QHR0"/>
<dbReference type="CDD" id="cd14014">
    <property type="entry name" value="STKc_PknB_like"/>
    <property type="match status" value="1"/>
</dbReference>
<keyword evidence="8" id="KW-0472">Membrane</keyword>
<dbReference type="Pfam" id="PF00069">
    <property type="entry name" value="Pkinase"/>
    <property type="match status" value="1"/>
</dbReference>
<evidence type="ECO:0000259" key="9">
    <source>
        <dbReference type="PROSITE" id="PS50011"/>
    </source>
</evidence>
<dbReference type="PANTHER" id="PTHR43289:SF6">
    <property type="entry name" value="SERINE_THREONINE-PROTEIN KINASE NEKL-3"/>
    <property type="match status" value="1"/>
</dbReference>
<keyword evidence="2 10" id="KW-0723">Serine/threonine-protein kinase</keyword>
<dbReference type="InterPro" id="IPR011009">
    <property type="entry name" value="Kinase-like_dom_sf"/>
</dbReference>
<dbReference type="Gene3D" id="1.10.510.10">
    <property type="entry name" value="Transferase(Phosphotransferase) domain 1"/>
    <property type="match status" value="1"/>
</dbReference>
<evidence type="ECO:0000256" key="6">
    <source>
        <dbReference type="ARBA" id="ARBA00022840"/>
    </source>
</evidence>
<keyword evidence="8" id="KW-1133">Transmembrane helix</keyword>
<comment type="caution">
    <text evidence="10">The sequence shown here is derived from an EMBL/GenBank/DDBJ whole genome shotgun (WGS) entry which is preliminary data.</text>
</comment>
<dbReference type="GO" id="GO:0005524">
    <property type="term" value="F:ATP binding"/>
    <property type="evidence" value="ECO:0007669"/>
    <property type="project" value="UniProtKB-KW"/>
</dbReference>
<evidence type="ECO:0000256" key="1">
    <source>
        <dbReference type="ARBA" id="ARBA00012513"/>
    </source>
</evidence>
<dbReference type="GO" id="GO:0004674">
    <property type="term" value="F:protein serine/threonine kinase activity"/>
    <property type="evidence" value="ECO:0007669"/>
    <property type="project" value="UniProtKB-KW"/>
</dbReference>
<dbReference type="EMBL" id="MBLM01000131">
    <property type="protein sequence ID" value="OHV33510.1"/>
    <property type="molecule type" value="Genomic_DNA"/>
</dbReference>
<dbReference type="SMART" id="SM00220">
    <property type="entry name" value="S_TKc"/>
    <property type="match status" value="1"/>
</dbReference>
<feature type="transmembrane region" description="Helical" evidence="8">
    <location>
        <begin position="430"/>
        <end position="450"/>
    </location>
</feature>
<dbReference type="OrthoDB" id="9762169at2"/>
<keyword evidence="3" id="KW-0808">Transferase</keyword>
<feature type="region of interest" description="Disordered" evidence="7">
    <location>
        <begin position="454"/>
        <end position="506"/>
    </location>
</feature>
<feature type="region of interest" description="Disordered" evidence="7">
    <location>
        <begin position="284"/>
        <end position="346"/>
    </location>
</feature>
<feature type="compositionally biased region" description="Basic and acidic residues" evidence="7">
    <location>
        <begin position="324"/>
        <end position="346"/>
    </location>
</feature>
<organism evidence="10 11">
    <name type="scientific">Parafrankia colletiae</name>
    <dbReference type="NCBI Taxonomy" id="573497"/>
    <lineage>
        <taxon>Bacteria</taxon>
        <taxon>Bacillati</taxon>
        <taxon>Actinomycetota</taxon>
        <taxon>Actinomycetes</taxon>
        <taxon>Frankiales</taxon>
        <taxon>Frankiaceae</taxon>
        <taxon>Parafrankia</taxon>
    </lineage>
</organism>
<feature type="compositionally biased region" description="Low complexity" evidence="7">
    <location>
        <begin position="454"/>
        <end position="476"/>
    </location>
</feature>
<feature type="compositionally biased region" description="Low complexity" evidence="7">
    <location>
        <begin position="388"/>
        <end position="397"/>
    </location>
</feature>
<evidence type="ECO:0000256" key="8">
    <source>
        <dbReference type="SAM" id="Phobius"/>
    </source>
</evidence>
<feature type="domain" description="Protein kinase" evidence="9">
    <location>
        <begin position="25"/>
        <end position="279"/>
    </location>
</feature>
<name>A0A1S1QHR0_9ACTN</name>
<evidence type="ECO:0000256" key="4">
    <source>
        <dbReference type="ARBA" id="ARBA00022741"/>
    </source>
</evidence>
<dbReference type="PROSITE" id="PS50011">
    <property type="entry name" value="PROTEIN_KINASE_DOM"/>
    <property type="match status" value="1"/>
</dbReference>
<dbReference type="EC" id="2.7.11.1" evidence="1"/>
<keyword evidence="4" id="KW-0547">Nucleotide-binding</keyword>
<dbReference type="InterPro" id="IPR008271">
    <property type="entry name" value="Ser/Thr_kinase_AS"/>
</dbReference>
<dbReference type="Gene3D" id="3.40.1000.10">
    <property type="entry name" value="Mog1/PsbP, alpha/beta/alpha sandwich"/>
    <property type="match status" value="1"/>
</dbReference>
<protein>
    <recommendedName>
        <fullName evidence="1">non-specific serine/threonine protein kinase</fullName>
        <ecNumber evidence="1">2.7.11.1</ecNumber>
    </recommendedName>
</protein>
<dbReference type="Proteomes" id="UP000179627">
    <property type="component" value="Unassembled WGS sequence"/>
</dbReference>
<reference evidence="11" key="1">
    <citation type="submission" date="2016-07" db="EMBL/GenBank/DDBJ databases">
        <title>Sequence Frankia sp. strain CcI1.17.</title>
        <authorList>
            <person name="Ghodhbane-Gtari F."/>
            <person name="Swanson E."/>
            <person name="Gueddou A."/>
            <person name="Morris K."/>
            <person name="Hezbri K."/>
            <person name="Ktari A."/>
            <person name="Nouioui I."/>
            <person name="Abebe-Akele F."/>
            <person name="Simpson S."/>
            <person name="Thomas K."/>
            <person name="Gtari M."/>
            <person name="Tisa L.S."/>
            <person name="Hurst S."/>
        </authorList>
    </citation>
    <scope>NUCLEOTIDE SEQUENCE [LARGE SCALE GENOMIC DNA]</scope>
    <source>
        <strain evidence="11">Cc1.17</strain>
    </source>
</reference>
<dbReference type="PROSITE" id="PS00108">
    <property type="entry name" value="PROTEIN_KINASE_ST"/>
    <property type="match status" value="1"/>
</dbReference>
<accession>A0A1S1QHR0</accession>